<dbReference type="InterPro" id="IPR031739">
    <property type="entry name" value="Ncaph2"/>
</dbReference>
<dbReference type="GO" id="GO:0000796">
    <property type="term" value="C:condensin complex"/>
    <property type="evidence" value="ECO:0007669"/>
    <property type="project" value="TreeGrafter"/>
</dbReference>
<evidence type="ECO:0000256" key="3">
    <source>
        <dbReference type="ARBA" id="ARBA00023242"/>
    </source>
</evidence>
<dbReference type="PANTHER" id="PTHR14324">
    <property type="entry name" value="CONDENSIN-2 COMPLEX SUBUNIT H2"/>
    <property type="match status" value="1"/>
</dbReference>
<evidence type="ECO:0000256" key="1">
    <source>
        <dbReference type="ARBA" id="ARBA00004123"/>
    </source>
</evidence>
<dbReference type="Pfam" id="PF06278">
    <property type="entry name" value="CNDH2_N"/>
    <property type="match status" value="1"/>
</dbReference>
<dbReference type="Proteomes" id="UP001152747">
    <property type="component" value="Unassembled WGS sequence"/>
</dbReference>
<organism evidence="6 7">
    <name type="scientific">Caenorhabditis angaria</name>
    <dbReference type="NCBI Taxonomy" id="860376"/>
    <lineage>
        <taxon>Eukaryota</taxon>
        <taxon>Metazoa</taxon>
        <taxon>Ecdysozoa</taxon>
        <taxon>Nematoda</taxon>
        <taxon>Chromadorea</taxon>
        <taxon>Rhabditida</taxon>
        <taxon>Rhabditina</taxon>
        <taxon>Rhabditomorpha</taxon>
        <taxon>Rhabditoidea</taxon>
        <taxon>Rhabditidae</taxon>
        <taxon>Peloderinae</taxon>
        <taxon>Caenorhabditis</taxon>
    </lineage>
</organism>
<dbReference type="InterPro" id="IPR009378">
    <property type="entry name" value="H2_N"/>
</dbReference>
<dbReference type="Pfam" id="PF16858">
    <property type="entry name" value="CNDH2_C"/>
    <property type="match status" value="1"/>
</dbReference>
<dbReference type="AlphaFoldDB" id="A0A9P1IH68"/>
<dbReference type="InterPro" id="IPR031737">
    <property type="entry name" value="CNDH2_C"/>
</dbReference>
<comment type="subcellular location">
    <subcellularLocation>
        <location evidence="1">Nucleus</location>
    </subcellularLocation>
</comment>
<evidence type="ECO:0000259" key="4">
    <source>
        <dbReference type="Pfam" id="PF06278"/>
    </source>
</evidence>
<gene>
    <name evidence="6" type="ORF">CAMP_LOCUS7658</name>
</gene>
<dbReference type="GO" id="GO:0051306">
    <property type="term" value="P:mitotic sister chromatid separation"/>
    <property type="evidence" value="ECO:0007669"/>
    <property type="project" value="TreeGrafter"/>
</dbReference>
<evidence type="ECO:0000313" key="7">
    <source>
        <dbReference type="Proteomes" id="UP001152747"/>
    </source>
</evidence>
<keyword evidence="3" id="KW-0539">Nucleus</keyword>
<dbReference type="OrthoDB" id="10038475at2759"/>
<keyword evidence="7" id="KW-1185">Reference proteome</keyword>
<comment type="similarity">
    <text evidence="2">Belongs to the CND2 H2 (condensin-2 subunit 2) family.</text>
</comment>
<feature type="domain" description="Condensin-2 complex subunit H2 C-terminal" evidence="5">
    <location>
        <begin position="731"/>
        <end position="808"/>
    </location>
</feature>
<sequence length="819" mass="94202">MTTKKKNTNEEGADKWAYLLKPAKDLTDNFSIDLLSYLNEYLDVIRHRNEEEDQEQSFDVESNYKLFNFAQACLVIQGSTMVYAKKVDFIFEEVYGVWGLVENAKEGENGPGGASKKGRKRKIDIGSTANFELLDMKAVKTEILKNATKFEKEEKIAVDNLRLVDNAEFAEMCYERKNVRAVRPTQFMFGRNSCQFMRTDEQFYNAKTRPEVVGKVRDFDVKKSEILHDHEMLILHDSYRRNVDQFNLPGAKWIPDNKELAANFGVAEIEAELDLEQRDNRRITAHGPFKDPLSGREIVAPPKWYIEQEVVKQQETIARSASAATNYATIRDSQGGSQKFGGGSQVTRMSQPFFEKQRNSLNQFVSFVEGRLNKNRASTHLNTHLVDMFVENYGGEKENHQPFEPMDYDDGDYGGGEGGMDENEEEEDDYIDGLRKNRERRQIAPWDETENDLMRGLVYGENEDVRKNHREVRIIQKEPTTSLSILAKKTRKNEKMGENRRDKFMRTQDYLQNHYYWRSSARLNPTNDWKIDALRTHILKEQKRRARERTAKIRGARSMRVGRSQNRNIGQAQFEQAFDGLLDGENEIGGEGIGEENREKGNRRTLGAEYDDIADEDLAAEVEISMLGGAYDDDFDDIAPFGETVPPIPGGSQDPTIPSHPQIETIHEPQQLHQGLTFNAIDDAELANIFNLPGDLFVSRALPLLKKFAENRTDREQMAYEMAKAYENVDVATSRLQQQVDEWQEKLEPILDEGETRKEYKVHEYGGYVLDQFGDEPGETKTLAELCAGKCWFEISRYFLSCLLMSNTKKSYGNRRQNK</sequence>
<evidence type="ECO:0008006" key="8">
    <source>
        <dbReference type="Google" id="ProtNLM"/>
    </source>
</evidence>
<reference evidence="6" key="1">
    <citation type="submission" date="2022-11" db="EMBL/GenBank/DDBJ databases">
        <authorList>
            <person name="Kikuchi T."/>
        </authorList>
    </citation>
    <scope>NUCLEOTIDE SEQUENCE</scope>
    <source>
        <strain evidence="6">PS1010</strain>
    </source>
</reference>
<evidence type="ECO:0000259" key="5">
    <source>
        <dbReference type="Pfam" id="PF16858"/>
    </source>
</evidence>
<dbReference type="GO" id="GO:0003682">
    <property type="term" value="F:chromatin binding"/>
    <property type="evidence" value="ECO:0007669"/>
    <property type="project" value="TreeGrafter"/>
</dbReference>
<dbReference type="PANTHER" id="PTHR14324:SF3">
    <property type="entry name" value="CONDENSIN-2 COMPLEX SUBUNIT H2"/>
    <property type="match status" value="1"/>
</dbReference>
<dbReference type="GO" id="GO:0005634">
    <property type="term" value="C:nucleus"/>
    <property type="evidence" value="ECO:0007669"/>
    <property type="project" value="UniProtKB-SubCell"/>
</dbReference>
<evidence type="ECO:0000313" key="6">
    <source>
        <dbReference type="EMBL" id="CAI5445021.1"/>
    </source>
</evidence>
<evidence type="ECO:0000256" key="2">
    <source>
        <dbReference type="ARBA" id="ARBA00007844"/>
    </source>
</evidence>
<protein>
    <recommendedName>
        <fullName evidence="8">Condensin-2 complex subunit H2 C-terminal domain-containing protein</fullName>
    </recommendedName>
</protein>
<accession>A0A9P1IH68</accession>
<dbReference type="EMBL" id="CANHGI010000003">
    <property type="protein sequence ID" value="CAI5445021.1"/>
    <property type="molecule type" value="Genomic_DNA"/>
</dbReference>
<feature type="domain" description="Condensin II complex subunit H2 N-terminal" evidence="4">
    <location>
        <begin position="15"/>
        <end position="135"/>
    </location>
</feature>
<name>A0A9P1IH68_9PELO</name>
<comment type="caution">
    <text evidence="6">The sequence shown here is derived from an EMBL/GenBank/DDBJ whole genome shotgun (WGS) entry which is preliminary data.</text>
</comment>
<proteinExistence type="inferred from homology"/>
<dbReference type="GO" id="GO:0010032">
    <property type="term" value="P:meiotic chromosome condensation"/>
    <property type="evidence" value="ECO:0007669"/>
    <property type="project" value="TreeGrafter"/>
</dbReference>